<keyword evidence="7 10" id="KW-1133">Transmembrane helix</keyword>
<proteinExistence type="inferred from homology"/>
<keyword evidence="5" id="KW-0997">Cell inner membrane</keyword>
<dbReference type="RefSeq" id="WP_073157217.1">
    <property type="nucleotide sequence ID" value="NZ_FMYT01000003.1"/>
</dbReference>
<dbReference type="Proteomes" id="UP000295472">
    <property type="component" value="Unassembled WGS sequence"/>
</dbReference>
<evidence type="ECO:0000256" key="2">
    <source>
        <dbReference type="ARBA" id="ARBA00011557"/>
    </source>
</evidence>
<dbReference type="EMBL" id="FNBJ01000009">
    <property type="protein sequence ID" value="SDF29101.1"/>
    <property type="molecule type" value="Genomic_DNA"/>
</dbReference>
<evidence type="ECO:0000313" key="17">
    <source>
        <dbReference type="EMBL" id="TDS31051.1"/>
    </source>
</evidence>
<evidence type="ECO:0000313" key="16">
    <source>
        <dbReference type="EMBL" id="SES87214.1"/>
    </source>
</evidence>
<feature type="transmembrane region" description="Helical" evidence="10">
    <location>
        <begin position="76"/>
        <end position="96"/>
    </location>
</feature>
<dbReference type="Proteomes" id="UP000295758">
    <property type="component" value="Unassembled WGS sequence"/>
</dbReference>
<dbReference type="PROSITE" id="PS50928">
    <property type="entry name" value="ABC_TM1"/>
    <property type="match status" value="1"/>
</dbReference>
<dbReference type="PANTHER" id="PTHR43227:SF9">
    <property type="entry name" value="SN-GLYCEROL-3-PHOSPHATE TRANSPORT SYSTEM PERMEASE PROTEIN UGPA"/>
    <property type="match status" value="1"/>
</dbReference>
<evidence type="ECO:0000313" key="13">
    <source>
        <dbReference type="EMBL" id="SDC22217.1"/>
    </source>
</evidence>
<accession>A0A1G6JU43</accession>
<dbReference type="Pfam" id="PF00528">
    <property type="entry name" value="BPD_transp_1"/>
    <property type="match status" value="1"/>
</dbReference>
<evidence type="ECO:0000256" key="3">
    <source>
        <dbReference type="ARBA" id="ARBA00022448"/>
    </source>
</evidence>
<dbReference type="EMBL" id="FMYT01000003">
    <property type="protein sequence ID" value="SDC22217.1"/>
    <property type="molecule type" value="Genomic_DNA"/>
</dbReference>
<gene>
    <name evidence="17" type="ORF">BY453_1135</name>
    <name evidence="18" type="ORF">C7954_1045</name>
    <name evidence="12" type="ORF">C8C78_11553</name>
    <name evidence="13" type="ORF">SAMN04488597_103128</name>
    <name evidence="14" type="ORF">SAMN04488598_10939</name>
    <name evidence="16" type="ORF">SAMN04515652_10938</name>
    <name evidence="15" type="ORF">SAMN04515654_10450</name>
</gene>
<organism evidence="13 25">
    <name type="scientific">Halanaerobium congolense</name>
    <dbReference type="NCBI Taxonomy" id="54121"/>
    <lineage>
        <taxon>Bacteria</taxon>
        <taxon>Bacillati</taxon>
        <taxon>Bacillota</taxon>
        <taxon>Clostridia</taxon>
        <taxon>Halanaerobiales</taxon>
        <taxon>Halanaerobiaceae</taxon>
        <taxon>Halanaerobium</taxon>
    </lineage>
</organism>
<evidence type="ECO:0000313" key="20">
    <source>
        <dbReference type="Proteomes" id="UP000198945"/>
    </source>
</evidence>
<reference evidence="17 24" key="4">
    <citation type="submission" date="2019-03" db="EMBL/GenBank/DDBJ databases">
        <title>Deep subsurface shale carbon reservoir microbial communities from Ohio and West Virginia, USA.</title>
        <authorList>
            <person name="Wrighton K."/>
        </authorList>
    </citation>
    <scope>NUCLEOTIDE SEQUENCE [LARGE SCALE GENOMIC DNA]</scope>
    <source>
        <strain evidence="17 24">UTICA-S4D12</strain>
    </source>
</reference>
<feature type="transmembrane region" description="Helical" evidence="10">
    <location>
        <begin position="108"/>
        <end position="128"/>
    </location>
</feature>
<evidence type="ECO:0000256" key="5">
    <source>
        <dbReference type="ARBA" id="ARBA00022519"/>
    </source>
</evidence>
<dbReference type="InterPro" id="IPR035906">
    <property type="entry name" value="MetI-like_sf"/>
</dbReference>
<dbReference type="STRING" id="54121.SAMN04515653_10351"/>
<dbReference type="PANTHER" id="PTHR43227">
    <property type="entry name" value="BLL4140 PROTEIN"/>
    <property type="match status" value="1"/>
</dbReference>
<dbReference type="InterPro" id="IPR050809">
    <property type="entry name" value="UgpAE/MalFG_permease"/>
</dbReference>
<dbReference type="EMBL" id="FOHG01000009">
    <property type="protein sequence ID" value="SES87214.1"/>
    <property type="molecule type" value="Genomic_DNA"/>
</dbReference>
<dbReference type="CDD" id="cd06261">
    <property type="entry name" value="TM_PBP2"/>
    <property type="match status" value="1"/>
</dbReference>
<dbReference type="InterPro" id="IPR000515">
    <property type="entry name" value="MetI-like"/>
</dbReference>
<dbReference type="EMBL" id="FNEH01000004">
    <property type="protein sequence ID" value="SDI29586.1"/>
    <property type="molecule type" value="Genomic_DNA"/>
</dbReference>
<feature type="transmembrane region" description="Helical" evidence="10">
    <location>
        <begin position="148"/>
        <end position="167"/>
    </location>
</feature>
<sequence length="295" mass="33378">MQKLNYRSHSLVPYLLLSPTFIVLLLFLYWPSINSVFLSLFKQAPFGRKRIFVGIQNYINLFQDPAYLNSLLRSTLFIIFTITIGLVFSLLLAVILNQNLKGIKFYRVIFFIPYAISPTVAGSLWVFLLNPVAGQVNYLLDLAFNIQVNWLTNSFFAFLAIIIATVWKNMGFNIIFFLAGLQAIPDSVYESAKIDGAGAITIFKDITIPLLSPTTFYLIIMNIIFSVFESFGIVDIMTQGGPADSTNIVIYKLYREMFINFRPGIAAAQSVILLALVIIVTIFHFKYGANNVHYQ</sequence>
<keyword evidence="8 10" id="KW-0472">Membrane</keyword>
<evidence type="ECO:0000313" key="12">
    <source>
        <dbReference type="EMBL" id="PXV65178.1"/>
    </source>
</evidence>
<dbReference type="GO" id="GO:0005886">
    <property type="term" value="C:plasma membrane"/>
    <property type="evidence" value="ECO:0007669"/>
    <property type="project" value="UniProtKB-SubCell"/>
</dbReference>
<dbReference type="Proteomes" id="UP000199519">
    <property type="component" value="Unassembled WGS sequence"/>
</dbReference>
<keyword evidence="4" id="KW-1003">Cell membrane</keyword>
<dbReference type="AlphaFoldDB" id="A0A1G6JU43"/>
<dbReference type="EMBL" id="SOEF01000004">
    <property type="protein sequence ID" value="TDX46637.1"/>
    <property type="molecule type" value="Genomic_DNA"/>
</dbReference>
<evidence type="ECO:0000313" key="14">
    <source>
        <dbReference type="EMBL" id="SDF29101.1"/>
    </source>
</evidence>
<feature type="domain" description="ABC transmembrane type-1" evidence="11">
    <location>
        <begin position="67"/>
        <end position="284"/>
    </location>
</feature>
<dbReference type="GO" id="GO:0055085">
    <property type="term" value="P:transmembrane transport"/>
    <property type="evidence" value="ECO:0007669"/>
    <property type="project" value="InterPro"/>
</dbReference>
<dbReference type="EMBL" id="SOAA01000013">
    <property type="protein sequence ID" value="TDS31051.1"/>
    <property type="molecule type" value="Genomic_DNA"/>
</dbReference>
<dbReference type="Proteomes" id="UP000198945">
    <property type="component" value="Unassembled WGS sequence"/>
</dbReference>
<dbReference type="OrthoDB" id="42615at2"/>
<evidence type="ECO:0000256" key="8">
    <source>
        <dbReference type="ARBA" id="ARBA00023136"/>
    </source>
</evidence>
<comment type="subcellular location">
    <subcellularLocation>
        <location evidence="1">Cell inner membrane</location>
        <topology evidence="1">Multi-pass membrane protein</topology>
    </subcellularLocation>
    <subcellularLocation>
        <location evidence="10">Cell membrane</location>
        <topology evidence="10">Multi-pass membrane protein</topology>
    </subcellularLocation>
</comment>
<dbReference type="Proteomes" id="UP000198612">
    <property type="component" value="Unassembled WGS sequence"/>
</dbReference>
<evidence type="ECO:0000259" key="11">
    <source>
        <dbReference type="PROSITE" id="PS50928"/>
    </source>
</evidence>
<evidence type="ECO:0000313" key="25">
    <source>
        <dbReference type="Proteomes" id="UP000324896"/>
    </source>
</evidence>
<name>A0A1G6JU43_9FIRM</name>
<dbReference type="GeneID" id="57011871"/>
<dbReference type="EMBL" id="QICM01000015">
    <property type="protein sequence ID" value="PXV65178.1"/>
    <property type="molecule type" value="Genomic_DNA"/>
</dbReference>
<feature type="transmembrane region" description="Helical" evidence="10">
    <location>
        <begin position="265"/>
        <end position="285"/>
    </location>
</feature>
<evidence type="ECO:0000256" key="7">
    <source>
        <dbReference type="ARBA" id="ARBA00022989"/>
    </source>
</evidence>
<comment type="subunit">
    <text evidence="2">The complex is composed of two ATP-binding proteins (UgpC), two transmembrane proteins (UgpA and UgpE) and a solute-binding protein (UgpB).</text>
</comment>
<evidence type="ECO:0000313" key="15">
    <source>
        <dbReference type="EMBL" id="SDI29586.1"/>
    </source>
</evidence>
<keyword evidence="21" id="KW-1185">Reference proteome</keyword>
<evidence type="ECO:0000313" key="24">
    <source>
        <dbReference type="Proteomes" id="UP000295758"/>
    </source>
</evidence>
<feature type="transmembrane region" description="Helical" evidence="10">
    <location>
        <begin position="12"/>
        <end position="30"/>
    </location>
</feature>
<keyword evidence="6 10" id="KW-0812">Transmembrane</keyword>
<reference evidence="15 20" key="2">
    <citation type="submission" date="2016-10" db="EMBL/GenBank/DDBJ databases">
        <authorList>
            <person name="de Groot N.N."/>
        </authorList>
    </citation>
    <scope>NUCLEOTIDE SEQUENCE [LARGE SCALE GENOMIC DNA]</scope>
    <source>
        <strain evidence="15 20">WG7</strain>
    </source>
</reference>
<reference evidence="12 22" key="3">
    <citation type="submission" date="2018-04" db="EMBL/GenBank/DDBJ databases">
        <title>Subsurface microbial communities from deep shales in Ohio and West Virginia, USA.</title>
        <authorList>
            <person name="Wrighton K."/>
        </authorList>
    </citation>
    <scope>NUCLEOTIDE SEQUENCE [LARGE SCALE GENOMIC DNA]</scope>
    <source>
        <strain evidence="18 23">DSMZ 11287</strain>
        <strain evidence="12 22">MSL28</strain>
    </source>
</reference>
<evidence type="ECO:0000313" key="23">
    <source>
        <dbReference type="Proteomes" id="UP000295472"/>
    </source>
</evidence>
<evidence type="ECO:0000313" key="22">
    <source>
        <dbReference type="Proteomes" id="UP000247389"/>
    </source>
</evidence>
<evidence type="ECO:0000313" key="19">
    <source>
        <dbReference type="Proteomes" id="UP000198612"/>
    </source>
</evidence>
<evidence type="ECO:0000256" key="1">
    <source>
        <dbReference type="ARBA" id="ARBA00004429"/>
    </source>
</evidence>
<comment type="similarity">
    <text evidence="10">Belongs to the binding-protein-dependent transport system permease family.</text>
</comment>
<evidence type="ECO:0000313" key="21">
    <source>
        <dbReference type="Proteomes" id="UP000199519"/>
    </source>
</evidence>
<reference evidence="19 21" key="1">
    <citation type="submission" date="2016-10" db="EMBL/GenBank/DDBJ databases">
        <authorList>
            <person name="Varghese N."/>
            <person name="Submissions S."/>
        </authorList>
    </citation>
    <scope>NUCLEOTIDE SEQUENCE [LARGE SCALE GENOMIC DNA]</scope>
    <source>
        <strain evidence="13 25">WG10</strain>
        <strain evidence="14 21">WG2</strain>
        <strain evidence="16 19">WG5</strain>
    </source>
</reference>
<evidence type="ECO:0000256" key="9">
    <source>
        <dbReference type="ARBA" id="ARBA00040780"/>
    </source>
</evidence>
<dbReference type="Gene3D" id="1.10.3720.10">
    <property type="entry name" value="MetI-like"/>
    <property type="match status" value="1"/>
</dbReference>
<evidence type="ECO:0000256" key="4">
    <source>
        <dbReference type="ARBA" id="ARBA00022475"/>
    </source>
</evidence>
<dbReference type="SUPFAM" id="SSF161098">
    <property type="entry name" value="MetI-like"/>
    <property type="match status" value="1"/>
</dbReference>
<keyword evidence="3 10" id="KW-0813">Transport</keyword>
<protein>
    <recommendedName>
        <fullName evidence="9">sn-glycerol-3-phosphate transport system permease protein UgpA</fullName>
    </recommendedName>
</protein>
<dbReference type="Proteomes" id="UP000247389">
    <property type="component" value="Unassembled WGS sequence"/>
</dbReference>
<dbReference type="Proteomes" id="UP000324896">
    <property type="component" value="Unassembled WGS sequence"/>
</dbReference>
<evidence type="ECO:0000313" key="18">
    <source>
        <dbReference type="EMBL" id="TDX46637.1"/>
    </source>
</evidence>
<evidence type="ECO:0000256" key="10">
    <source>
        <dbReference type="RuleBase" id="RU363032"/>
    </source>
</evidence>
<evidence type="ECO:0000256" key="6">
    <source>
        <dbReference type="ARBA" id="ARBA00022692"/>
    </source>
</evidence>